<evidence type="ECO:0000256" key="4">
    <source>
        <dbReference type="ARBA" id="ARBA00048073"/>
    </source>
</evidence>
<dbReference type="InterPro" id="IPR036568">
    <property type="entry name" value="GGCT-like_sf"/>
</dbReference>
<dbReference type="InterPro" id="IPR006840">
    <property type="entry name" value="ChaC"/>
</dbReference>
<dbReference type="CDD" id="cd06661">
    <property type="entry name" value="GGCT_like"/>
    <property type="match status" value="1"/>
</dbReference>
<dbReference type="PANTHER" id="PTHR12192:SF26">
    <property type="entry name" value="GLUTATHIONE-SPECIFIC GAMMA-GLUTAMYLCYCLOTRANSFERASE 1"/>
    <property type="match status" value="1"/>
</dbReference>
<dbReference type="STRING" id="102285.A0A0R3T237"/>
<comment type="similarity">
    <text evidence="1">Belongs to the gamma-glutamylcyclotransferase family. ChaC subfamily.</text>
</comment>
<dbReference type="GO" id="GO:0005737">
    <property type="term" value="C:cytoplasm"/>
    <property type="evidence" value="ECO:0007669"/>
    <property type="project" value="TreeGrafter"/>
</dbReference>
<sequence length="251" mass="28525">MAAEEGRGSNPNNAQVRRPEMLCPESGKLYIFGYGSLIWKPNITYSRSWIGYIKGYKRRFYQGTTTHRGTPQQASEPGRVLTLLPSSDKEQRVWGKLFEVDGVDEINAAIEHLAEREMILGGYRFDVVPFYPFKNCENNNYEQSPEVIQSIVYIAEPGNDQYIGKAPLEVQARQIAIAHGFCGPNSEYLKKLIEFIIEEVPKDNLHHDKYSLDLWNLVNEYLQQIASSTSQEMNNSSEILTPLIVSSIVSN</sequence>
<name>A0A0R3T237_RODNA</name>
<protein>
    <recommendedName>
        <fullName evidence="2">glutathione-specific gamma-glutamylcyclotransferase</fullName>
        <ecNumber evidence="2">4.3.2.7</ecNumber>
    </recommendedName>
</protein>
<evidence type="ECO:0000256" key="3">
    <source>
        <dbReference type="ARBA" id="ARBA00023239"/>
    </source>
</evidence>
<dbReference type="Gene3D" id="3.10.490.10">
    <property type="entry name" value="Gamma-glutamyl cyclotransferase-like"/>
    <property type="match status" value="1"/>
</dbReference>
<reference evidence="7" key="1">
    <citation type="submission" date="2017-02" db="UniProtKB">
        <authorList>
            <consortium name="WormBaseParasite"/>
        </authorList>
    </citation>
    <scope>IDENTIFICATION</scope>
</reference>
<dbReference type="WBParaSite" id="HNAJ_0000097301-mRNA-1">
    <property type="protein sequence ID" value="HNAJ_0000097301-mRNA-1"/>
    <property type="gene ID" value="HNAJ_0000097301"/>
</dbReference>
<keyword evidence="6" id="KW-1185">Reference proteome</keyword>
<dbReference type="EMBL" id="UZAE01000330">
    <property type="protein sequence ID" value="VDN96832.1"/>
    <property type="molecule type" value="Genomic_DNA"/>
</dbReference>
<dbReference type="SUPFAM" id="SSF110857">
    <property type="entry name" value="Gamma-glutamyl cyclotransferase-like"/>
    <property type="match status" value="1"/>
</dbReference>
<reference evidence="5 6" key="2">
    <citation type="submission" date="2018-11" db="EMBL/GenBank/DDBJ databases">
        <authorList>
            <consortium name="Pathogen Informatics"/>
        </authorList>
    </citation>
    <scope>NUCLEOTIDE SEQUENCE [LARGE SCALE GENOMIC DNA]</scope>
</reference>
<dbReference type="AlphaFoldDB" id="A0A0R3T237"/>
<comment type="catalytic activity">
    <reaction evidence="4">
        <text>glutathione = L-cysteinylglycine + 5-oxo-L-proline</text>
        <dbReference type="Rhea" id="RHEA:47724"/>
        <dbReference type="ChEBI" id="CHEBI:57925"/>
        <dbReference type="ChEBI" id="CHEBI:58402"/>
        <dbReference type="ChEBI" id="CHEBI:61694"/>
        <dbReference type="EC" id="4.3.2.7"/>
    </reaction>
</comment>
<proteinExistence type="inferred from homology"/>
<evidence type="ECO:0000256" key="1">
    <source>
        <dbReference type="ARBA" id="ARBA00009662"/>
    </source>
</evidence>
<dbReference type="Pfam" id="PF04752">
    <property type="entry name" value="ChaC"/>
    <property type="match status" value="1"/>
</dbReference>
<dbReference type="GO" id="GO:0006751">
    <property type="term" value="P:glutathione catabolic process"/>
    <property type="evidence" value="ECO:0007669"/>
    <property type="project" value="InterPro"/>
</dbReference>
<gene>
    <name evidence="5" type="ORF">HNAJ_LOCUS973</name>
</gene>
<keyword evidence="3" id="KW-0456">Lyase</keyword>
<dbReference type="EC" id="4.3.2.7" evidence="2"/>
<dbReference type="OrthoDB" id="1933483at2759"/>
<dbReference type="Proteomes" id="UP000278807">
    <property type="component" value="Unassembled WGS sequence"/>
</dbReference>
<dbReference type="InterPro" id="IPR013024">
    <property type="entry name" value="GGCT-like"/>
</dbReference>
<accession>A0A0R3T237</accession>
<dbReference type="PANTHER" id="PTHR12192">
    <property type="entry name" value="CATION TRANSPORT PROTEIN CHAC-RELATED"/>
    <property type="match status" value="1"/>
</dbReference>
<evidence type="ECO:0000313" key="7">
    <source>
        <dbReference type="WBParaSite" id="HNAJ_0000097301-mRNA-1"/>
    </source>
</evidence>
<evidence type="ECO:0000313" key="5">
    <source>
        <dbReference type="EMBL" id="VDN96832.1"/>
    </source>
</evidence>
<organism evidence="7">
    <name type="scientific">Rodentolepis nana</name>
    <name type="common">Dwarf tapeworm</name>
    <name type="synonym">Hymenolepis nana</name>
    <dbReference type="NCBI Taxonomy" id="102285"/>
    <lineage>
        <taxon>Eukaryota</taxon>
        <taxon>Metazoa</taxon>
        <taxon>Spiralia</taxon>
        <taxon>Lophotrochozoa</taxon>
        <taxon>Platyhelminthes</taxon>
        <taxon>Cestoda</taxon>
        <taxon>Eucestoda</taxon>
        <taxon>Cyclophyllidea</taxon>
        <taxon>Hymenolepididae</taxon>
        <taxon>Rodentolepis</taxon>
    </lineage>
</organism>
<evidence type="ECO:0000313" key="6">
    <source>
        <dbReference type="Proteomes" id="UP000278807"/>
    </source>
</evidence>
<evidence type="ECO:0000256" key="2">
    <source>
        <dbReference type="ARBA" id="ARBA00012344"/>
    </source>
</evidence>
<dbReference type="GO" id="GO:0061928">
    <property type="term" value="F:glutathione specific gamma-glutamylcyclotransferase activity"/>
    <property type="evidence" value="ECO:0007669"/>
    <property type="project" value="UniProtKB-EC"/>
</dbReference>